<sequence length="337" mass="36035">MDGMTATTSRKVLLAAPRGYCAGVDRAVIAVEKALEQYGAPVYVRHEIVHNKYVVKTLEKKGAIFVEETEAVPEGNIVIFSAHGVAPVVHEEAARGKLATIDATCPLVTKVHKEAVRFAKEDYDILLIGHEGHEEVIGTSGEAPDHITLVDGPDDVAGVTVRDESKVVWLSQTTLSVDETMETVDALKDRFPQLISPPSDDICYATQNRQIAVKQMGAEADLVIVVGSKNSSNSVRLVEVALGAGAKDAHLVDYADEIDEAWLEGVRTVGVTSGASVPEILVEGVLDWLAERGYDDVETVTAAKESITFSLPKELRRDLRAEAAELAAGPESGAANG</sequence>
<dbReference type="NCBIfam" id="NF002188">
    <property type="entry name" value="PRK01045.1-2"/>
    <property type="match status" value="1"/>
</dbReference>
<name>A0A2A2D6K7_9ACTN</name>
<feature type="binding site" evidence="5">
    <location>
        <position position="231"/>
    </location>
    <ligand>
        <name>(2E)-4-hydroxy-3-methylbut-2-enyl diphosphate</name>
        <dbReference type="ChEBI" id="CHEBI:128753"/>
    </ligand>
</feature>
<dbReference type="PANTHER" id="PTHR30426:SF0">
    <property type="entry name" value="4-HYDROXY-3-METHYLBUT-2-ENYL DIPHOSPHATE REDUCTASE"/>
    <property type="match status" value="1"/>
</dbReference>
<feature type="binding site" evidence="5">
    <location>
        <position position="133"/>
    </location>
    <ligand>
        <name>isopentenyl diphosphate</name>
        <dbReference type="ChEBI" id="CHEBI:128769"/>
    </ligand>
</feature>
<dbReference type="HAMAP" id="MF_00191">
    <property type="entry name" value="IspH"/>
    <property type="match status" value="1"/>
</dbReference>
<feature type="binding site" evidence="5">
    <location>
        <position position="173"/>
    </location>
    <ligand>
        <name>(2E)-4-hydroxy-3-methylbut-2-enyl diphosphate</name>
        <dbReference type="ChEBI" id="CHEBI:128753"/>
    </ligand>
</feature>
<dbReference type="AlphaFoldDB" id="A0A2A2D6K7"/>
<evidence type="ECO:0000256" key="1">
    <source>
        <dbReference type="ARBA" id="ARBA00022485"/>
    </source>
</evidence>
<feature type="binding site" evidence="5">
    <location>
        <position position="231"/>
    </location>
    <ligand>
        <name>isopentenyl diphosphate</name>
        <dbReference type="ChEBI" id="CHEBI:128769"/>
    </ligand>
</feature>
<feature type="binding site" evidence="5">
    <location>
        <position position="21"/>
    </location>
    <ligand>
        <name>[4Fe-4S] cluster</name>
        <dbReference type="ChEBI" id="CHEBI:49883"/>
    </ligand>
</feature>
<accession>A0A2A2D6K7</accession>
<dbReference type="GO" id="GO:0016114">
    <property type="term" value="P:terpenoid biosynthetic process"/>
    <property type="evidence" value="ECO:0007669"/>
    <property type="project" value="UniProtKB-UniRule"/>
</dbReference>
<keyword evidence="3 5" id="KW-0408">Iron</keyword>
<feature type="binding site" evidence="5">
    <location>
        <position position="50"/>
    </location>
    <ligand>
        <name>isopentenyl diphosphate</name>
        <dbReference type="ChEBI" id="CHEBI:128769"/>
    </ligand>
</feature>
<feature type="binding site" evidence="5">
    <location>
        <position position="233"/>
    </location>
    <ligand>
        <name>isopentenyl diphosphate</name>
        <dbReference type="ChEBI" id="CHEBI:128769"/>
    </ligand>
</feature>
<dbReference type="Proteomes" id="UP000218944">
    <property type="component" value="Unassembled WGS sequence"/>
</dbReference>
<dbReference type="PANTHER" id="PTHR30426">
    <property type="entry name" value="4-HYDROXY-3-METHYLBUT-2-ENYL DIPHOSPHATE REDUCTASE"/>
    <property type="match status" value="1"/>
</dbReference>
<protein>
    <recommendedName>
        <fullName evidence="5">4-hydroxy-3-methylbut-2-enyl diphosphate reductase</fullName>
        <shortName evidence="5">HMBPP reductase</shortName>
        <ecNumber evidence="5">1.17.7.4</ecNumber>
    </recommendedName>
</protein>
<dbReference type="Gene3D" id="3.40.1010.20">
    <property type="entry name" value="4-hydroxy-3-methylbut-2-enyl diphosphate reductase, catalytic domain"/>
    <property type="match status" value="2"/>
</dbReference>
<feature type="binding site" evidence="5">
    <location>
        <position position="231"/>
    </location>
    <ligand>
        <name>dimethylallyl diphosphate</name>
        <dbReference type="ChEBI" id="CHEBI:57623"/>
    </ligand>
</feature>
<feature type="binding site" evidence="5">
    <location>
        <position position="50"/>
    </location>
    <ligand>
        <name>(2E)-4-hydroxy-3-methylbut-2-enyl diphosphate</name>
        <dbReference type="ChEBI" id="CHEBI:128753"/>
    </ligand>
</feature>
<dbReference type="GO" id="GO:0046872">
    <property type="term" value="F:metal ion binding"/>
    <property type="evidence" value="ECO:0007669"/>
    <property type="project" value="UniProtKB-KW"/>
</dbReference>
<dbReference type="NCBIfam" id="NF002189">
    <property type="entry name" value="PRK01045.1-3"/>
    <property type="match status" value="1"/>
</dbReference>
<evidence type="ECO:0000256" key="2">
    <source>
        <dbReference type="ARBA" id="ARBA00022723"/>
    </source>
</evidence>
<feature type="binding site" evidence="5">
    <location>
        <position position="232"/>
    </location>
    <ligand>
        <name>isopentenyl diphosphate</name>
        <dbReference type="ChEBI" id="CHEBI:128769"/>
    </ligand>
</feature>
<feature type="binding site" evidence="5">
    <location>
        <position position="233"/>
    </location>
    <ligand>
        <name>dimethylallyl diphosphate</name>
        <dbReference type="ChEBI" id="CHEBI:57623"/>
    </ligand>
</feature>
<feature type="binding site" evidence="5">
    <location>
        <position position="232"/>
    </location>
    <ligand>
        <name>dimethylallyl diphosphate</name>
        <dbReference type="ChEBI" id="CHEBI:57623"/>
    </ligand>
</feature>
<feature type="binding site" evidence="5">
    <location>
        <position position="203"/>
    </location>
    <ligand>
        <name>[4Fe-4S] cluster</name>
        <dbReference type="ChEBI" id="CHEBI:49883"/>
    </ligand>
</feature>
<comment type="pathway">
    <text evidence="5">Isoprenoid biosynthesis; isopentenyl diphosphate biosynthesis via DXP pathway; isopentenyl diphosphate from 1-deoxy-D-xylulose 5-phosphate: step 6/6.</text>
</comment>
<comment type="pathway">
    <text evidence="5">Isoprenoid biosynthesis; dimethylallyl diphosphate biosynthesis; dimethylallyl diphosphate from (2E)-4-hydroxy-3-methylbutenyl diphosphate: step 1/1.</text>
</comment>
<feature type="binding site" evidence="5">
    <location>
        <position position="276"/>
    </location>
    <ligand>
        <name>isopentenyl diphosphate</name>
        <dbReference type="ChEBI" id="CHEBI:128769"/>
    </ligand>
</feature>
<dbReference type="CDD" id="cd13944">
    <property type="entry name" value="lytB_ispH"/>
    <property type="match status" value="1"/>
</dbReference>
<dbReference type="GO" id="GO:0051745">
    <property type="term" value="F:4-hydroxy-3-methylbut-2-enyl diphosphate reductase activity"/>
    <property type="evidence" value="ECO:0007669"/>
    <property type="project" value="UniProtKB-UniRule"/>
</dbReference>
<dbReference type="UniPathway" id="UPA00056">
    <property type="reaction ID" value="UER00097"/>
</dbReference>
<keyword evidence="5" id="KW-0560">Oxidoreductase</keyword>
<reference evidence="6 7" key="1">
    <citation type="submission" date="2017-08" db="EMBL/GenBank/DDBJ databases">
        <title>Genome sequence of Streptomyces albireticuli NRRL B-1670.</title>
        <authorList>
            <person name="Graham D.E."/>
            <person name="Mahan K.M."/>
            <person name="Klingeman D.M."/>
            <person name="Hettich R.L."/>
            <person name="Parry R.J."/>
            <person name="Spain J.C."/>
        </authorList>
    </citation>
    <scope>NUCLEOTIDE SEQUENCE [LARGE SCALE GENOMIC DNA]</scope>
    <source>
        <strain evidence="6 7">NRRL B-1670</strain>
    </source>
</reference>
<comment type="cofactor">
    <cofactor evidence="5">
        <name>[4Fe-4S] cluster</name>
        <dbReference type="ChEBI" id="CHEBI:49883"/>
    </cofactor>
    <text evidence="5">Binds 1 [4Fe-4S] cluster per subunit.</text>
</comment>
<feature type="binding site" evidence="5">
    <location>
        <position position="105"/>
    </location>
    <ligand>
        <name>[4Fe-4S] cluster</name>
        <dbReference type="ChEBI" id="CHEBI:49883"/>
    </ligand>
</feature>
<evidence type="ECO:0000313" key="7">
    <source>
        <dbReference type="Proteomes" id="UP000218944"/>
    </source>
</evidence>
<dbReference type="EC" id="1.17.7.4" evidence="5"/>
<evidence type="ECO:0000256" key="3">
    <source>
        <dbReference type="ARBA" id="ARBA00023004"/>
    </source>
</evidence>
<feature type="binding site" evidence="5">
    <location>
        <position position="276"/>
    </location>
    <ligand>
        <name>(2E)-4-hydroxy-3-methylbut-2-enyl diphosphate</name>
        <dbReference type="ChEBI" id="CHEBI:128753"/>
    </ligand>
</feature>
<keyword evidence="7" id="KW-1185">Reference proteome</keyword>
<dbReference type="UniPathway" id="UPA00059">
    <property type="reaction ID" value="UER00105"/>
</dbReference>
<comment type="caution">
    <text evidence="6">The sequence shown here is derived from an EMBL/GenBank/DDBJ whole genome shotgun (WGS) entry which is preliminary data.</text>
</comment>
<feature type="binding site" evidence="5">
    <location>
        <position position="133"/>
    </location>
    <ligand>
        <name>dimethylallyl diphosphate</name>
        <dbReference type="ChEBI" id="CHEBI:57623"/>
    </ligand>
</feature>
<feature type="binding site" evidence="5">
    <location>
        <position position="233"/>
    </location>
    <ligand>
        <name>(2E)-4-hydroxy-3-methylbut-2-enyl diphosphate</name>
        <dbReference type="ChEBI" id="CHEBI:128753"/>
    </ligand>
</feature>
<gene>
    <name evidence="5" type="primary">ispH</name>
    <name evidence="6" type="ORF">CK936_15095</name>
</gene>
<dbReference type="RefSeq" id="WP_095581477.1">
    <property type="nucleotide sequence ID" value="NZ_JAJQQQ010000009.1"/>
</dbReference>
<feature type="binding site" evidence="5">
    <location>
        <position position="50"/>
    </location>
    <ligand>
        <name>dimethylallyl diphosphate</name>
        <dbReference type="ChEBI" id="CHEBI:57623"/>
    </ligand>
</feature>
<dbReference type="InterPro" id="IPR003451">
    <property type="entry name" value="LytB/IspH"/>
</dbReference>
<dbReference type="NCBIfam" id="TIGR00216">
    <property type="entry name" value="ispH_lytB"/>
    <property type="match status" value="1"/>
</dbReference>
<keyword evidence="2 5" id="KW-0479">Metal-binding</keyword>
<feature type="binding site" evidence="5">
    <location>
        <position position="83"/>
    </location>
    <ligand>
        <name>dimethylallyl diphosphate</name>
        <dbReference type="ChEBI" id="CHEBI:57623"/>
    </ligand>
</feature>
<feature type="active site" description="Proton donor" evidence="5">
    <location>
        <position position="135"/>
    </location>
</feature>
<dbReference type="GO" id="GO:0051539">
    <property type="term" value="F:4 iron, 4 sulfur cluster binding"/>
    <property type="evidence" value="ECO:0007669"/>
    <property type="project" value="UniProtKB-UniRule"/>
</dbReference>
<dbReference type="GO" id="GO:0050992">
    <property type="term" value="P:dimethylallyl diphosphate biosynthetic process"/>
    <property type="evidence" value="ECO:0007669"/>
    <property type="project" value="UniProtKB-UniRule"/>
</dbReference>
<organism evidence="6 7">
    <name type="scientific">Streptomyces albireticuli</name>
    <dbReference type="NCBI Taxonomy" id="1940"/>
    <lineage>
        <taxon>Bacteria</taxon>
        <taxon>Bacillati</taxon>
        <taxon>Actinomycetota</taxon>
        <taxon>Actinomycetes</taxon>
        <taxon>Kitasatosporales</taxon>
        <taxon>Streptomycetaceae</taxon>
        <taxon>Streptomyces</taxon>
    </lineage>
</organism>
<evidence type="ECO:0000256" key="4">
    <source>
        <dbReference type="ARBA" id="ARBA00023014"/>
    </source>
</evidence>
<proteinExistence type="inferred from homology"/>
<dbReference type="NCBIfam" id="NF002190">
    <property type="entry name" value="PRK01045.1-4"/>
    <property type="match status" value="1"/>
</dbReference>
<dbReference type="GO" id="GO:0019288">
    <property type="term" value="P:isopentenyl diphosphate biosynthetic process, methylerythritol 4-phosphate pathway"/>
    <property type="evidence" value="ECO:0007669"/>
    <property type="project" value="UniProtKB-UniRule"/>
</dbReference>
<feature type="binding site" evidence="5">
    <location>
        <position position="276"/>
    </location>
    <ligand>
        <name>dimethylallyl diphosphate</name>
        <dbReference type="ChEBI" id="CHEBI:57623"/>
    </ligand>
</feature>
<comment type="similarity">
    <text evidence="5">Belongs to the IspH family.</text>
</comment>
<keyword evidence="1 5" id="KW-0004">4Fe-4S</keyword>
<feature type="binding site" evidence="5">
    <location>
        <position position="133"/>
    </location>
    <ligand>
        <name>(2E)-4-hydroxy-3-methylbut-2-enyl diphosphate</name>
        <dbReference type="ChEBI" id="CHEBI:128753"/>
    </ligand>
</feature>
<feature type="binding site" evidence="5">
    <location>
        <position position="83"/>
    </location>
    <ligand>
        <name>(2E)-4-hydroxy-3-methylbut-2-enyl diphosphate</name>
        <dbReference type="ChEBI" id="CHEBI:128753"/>
    </ligand>
</feature>
<keyword evidence="5" id="KW-0414">Isoprene biosynthesis</keyword>
<comment type="catalytic activity">
    <reaction evidence="5">
        <text>dimethylallyl diphosphate + 2 oxidized [2Fe-2S]-[ferredoxin] + H2O = (2E)-4-hydroxy-3-methylbut-2-enyl diphosphate + 2 reduced [2Fe-2S]-[ferredoxin] + 2 H(+)</text>
        <dbReference type="Rhea" id="RHEA:24825"/>
        <dbReference type="Rhea" id="RHEA-COMP:10000"/>
        <dbReference type="Rhea" id="RHEA-COMP:10001"/>
        <dbReference type="ChEBI" id="CHEBI:15377"/>
        <dbReference type="ChEBI" id="CHEBI:15378"/>
        <dbReference type="ChEBI" id="CHEBI:33737"/>
        <dbReference type="ChEBI" id="CHEBI:33738"/>
        <dbReference type="ChEBI" id="CHEBI:57623"/>
        <dbReference type="ChEBI" id="CHEBI:128753"/>
        <dbReference type="EC" id="1.17.7.4"/>
    </reaction>
</comment>
<evidence type="ECO:0000313" key="6">
    <source>
        <dbReference type="EMBL" id="PAU48118.1"/>
    </source>
</evidence>
<feature type="binding site" evidence="5">
    <location>
        <position position="232"/>
    </location>
    <ligand>
        <name>(2E)-4-hydroxy-3-methylbut-2-enyl diphosphate</name>
        <dbReference type="ChEBI" id="CHEBI:128753"/>
    </ligand>
</feature>
<comment type="catalytic activity">
    <reaction evidence="5">
        <text>isopentenyl diphosphate + 2 oxidized [2Fe-2S]-[ferredoxin] + H2O = (2E)-4-hydroxy-3-methylbut-2-enyl diphosphate + 2 reduced [2Fe-2S]-[ferredoxin] + 2 H(+)</text>
        <dbReference type="Rhea" id="RHEA:24488"/>
        <dbReference type="Rhea" id="RHEA-COMP:10000"/>
        <dbReference type="Rhea" id="RHEA-COMP:10001"/>
        <dbReference type="ChEBI" id="CHEBI:15377"/>
        <dbReference type="ChEBI" id="CHEBI:15378"/>
        <dbReference type="ChEBI" id="CHEBI:33737"/>
        <dbReference type="ChEBI" id="CHEBI:33738"/>
        <dbReference type="ChEBI" id="CHEBI:128753"/>
        <dbReference type="ChEBI" id="CHEBI:128769"/>
        <dbReference type="EC" id="1.17.7.4"/>
    </reaction>
</comment>
<evidence type="ECO:0000256" key="5">
    <source>
        <dbReference type="HAMAP-Rule" id="MF_00191"/>
    </source>
</evidence>
<dbReference type="Gene3D" id="3.40.50.11270">
    <property type="match status" value="1"/>
</dbReference>
<comment type="function">
    <text evidence="5">Catalyzes the conversion of 1-hydroxy-2-methyl-2-(E)-butenyl 4-diphosphate (HMBPP) into a mixture of isopentenyl diphosphate (IPP) and dimethylallyl diphosphate (DMAPP). Acts in the terminal step of the DOXP/MEP pathway for isoprenoid precursor biosynthesis.</text>
</comment>
<dbReference type="Pfam" id="PF02401">
    <property type="entry name" value="LYTB"/>
    <property type="match status" value="1"/>
</dbReference>
<feature type="binding site" evidence="5">
    <location>
        <position position="83"/>
    </location>
    <ligand>
        <name>isopentenyl diphosphate</name>
        <dbReference type="ChEBI" id="CHEBI:128769"/>
    </ligand>
</feature>
<dbReference type="EMBL" id="NSJV01000291">
    <property type="protein sequence ID" value="PAU48118.1"/>
    <property type="molecule type" value="Genomic_DNA"/>
</dbReference>
<keyword evidence="4 5" id="KW-0411">Iron-sulfur</keyword>